<dbReference type="Gene3D" id="3.40.50.300">
    <property type="entry name" value="P-loop containing nucleotide triphosphate hydrolases"/>
    <property type="match status" value="1"/>
</dbReference>
<dbReference type="PROSITE" id="PS51421">
    <property type="entry name" value="RAS"/>
    <property type="match status" value="1"/>
</dbReference>
<dbReference type="InterPro" id="IPR027417">
    <property type="entry name" value="P-loop_NTPase"/>
</dbReference>
<protein>
    <recommendedName>
        <fullName evidence="2">small monomeric GTPase</fullName>
        <ecNumber evidence="2">3.6.5.2</ecNumber>
    </recommendedName>
</protein>
<name>A0A7R9HCH1_TIMPO</name>
<accession>A0A7R9HCH1</accession>
<comment type="catalytic activity">
    <reaction evidence="4">
        <text>GTP + H2O = GDP + phosphate + H(+)</text>
        <dbReference type="Rhea" id="RHEA:19669"/>
        <dbReference type="ChEBI" id="CHEBI:15377"/>
        <dbReference type="ChEBI" id="CHEBI:15378"/>
        <dbReference type="ChEBI" id="CHEBI:37565"/>
        <dbReference type="ChEBI" id="CHEBI:43474"/>
        <dbReference type="ChEBI" id="CHEBI:58189"/>
        <dbReference type="EC" id="3.6.5.2"/>
    </reaction>
</comment>
<dbReference type="EMBL" id="OD010095">
    <property type="protein sequence ID" value="CAD7415916.1"/>
    <property type="molecule type" value="Genomic_DNA"/>
</dbReference>
<gene>
    <name evidence="5" type="ORF">TPSB3V08_LOCUS10657</name>
</gene>
<dbReference type="InterPro" id="IPR051065">
    <property type="entry name" value="Ras-related_GTPase"/>
</dbReference>
<dbReference type="EC" id="3.6.5.2" evidence="2"/>
<proteinExistence type="inferred from homology"/>
<dbReference type="InterPro" id="IPR001806">
    <property type="entry name" value="Small_GTPase"/>
</dbReference>
<dbReference type="SMART" id="SM00175">
    <property type="entry name" value="RAB"/>
    <property type="match status" value="1"/>
</dbReference>
<evidence type="ECO:0000256" key="1">
    <source>
        <dbReference type="ARBA" id="ARBA00008344"/>
    </source>
</evidence>
<dbReference type="Pfam" id="PF00071">
    <property type="entry name" value="Ras"/>
    <property type="match status" value="1"/>
</dbReference>
<dbReference type="GO" id="GO:0003925">
    <property type="term" value="F:G protein activity"/>
    <property type="evidence" value="ECO:0007669"/>
    <property type="project" value="UniProtKB-EC"/>
</dbReference>
<evidence type="ECO:0000256" key="3">
    <source>
        <dbReference type="ARBA" id="ARBA00022801"/>
    </source>
</evidence>
<evidence type="ECO:0000256" key="2">
    <source>
        <dbReference type="ARBA" id="ARBA00011984"/>
    </source>
</evidence>
<reference evidence="5" key="1">
    <citation type="submission" date="2020-11" db="EMBL/GenBank/DDBJ databases">
        <authorList>
            <person name="Tran Van P."/>
        </authorList>
    </citation>
    <scope>NUCLEOTIDE SEQUENCE</scope>
</reference>
<dbReference type="SMART" id="SM00173">
    <property type="entry name" value="RAS"/>
    <property type="match status" value="1"/>
</dbReference>
<evidence type="ECO:0000256" key="4">
    <source>
        <dbReference type="ARBA" id="ARBA00048098"/>
    </source>
</evidence>
<dbReference type="PANTHER" id="PTHR45704">
    <property type="entry name" value="RAS-LIKE FAMILY MEMBER 11"/>
    <property type="match status" value="1"/>
</dbReference>
<dbReference type="PROSITE" id="PS51419">
    <property type="entry name" value="RAB"/>
    <property type="match status" value="1"/>
</dbReference>
<evidence type="ECO:0000313" key="5">
    <source>
        <dbReference type="EMBL" id="CAD7415916.1"/>
    </source>
</evidence>
<dbReference type="GO" id="GO:0005525">
    <property type="term" value="F:GTP binding"/>
    <property type="evidence" value="ECO:0007669"/>
    <property type="project" value="InterPro"/>
</dbReference>
<dbReference type="AlphaFoldDB" id="A0A7R9HCH1"/>
<organism evidence="5">
    <name type="scientific">Timema poppense</name>
    <name type="common">Walking stick</name>
    <dbReference type="NCBI Taxonomy" id="170557"/>
    <lineage>
        <taxon>Eukaryota</taxon>
        <taxon>Metazoa</taxon>
        <taxon>Ecdysozoa</taxon>
        <taxon>Arthropoda</taxon>
        <taxon>Hexapoda</taxon>
        <taxon>Insecta</taxon>
        <taxon>Pterygota</taxon>
        <taxon>Neoptera</taxon>
        <taxon>Polyneoptera</taxon>
        <taxon>Phasmatodea</taxon>
        <taxon>Timematodea</taxon>
        <taxon>Timematoidea</taxon>
        <taxon>Timematidae</taxon>
        <taxon>Timema</taxon>
    </lineage>
</organism>
<dbReference type="SUPFAM" id="SSF52540">
    <property type="entry name" value="P-loop containing nucleoside triphosphate hydrolases"/>
    <property type="match status" value="1"/>
</dbReference>
<comment type="similarity">
    <text evidence="1">Belongs to the small GTPase superfamily. Ras family.</text>
</comment>
<keyword evidence="3" id="KW-0378">Hydrolase</keyword>
<sequence length="228" mass="25732">MELPEKLIPTSTQAMVPIEELRRFIERQHNEKPPSVHLTEIRTSISSSSAVELNTTSALANYASKAENRYKHEVLVDGEPVLFEISDTCPKTEEDLPSSETLNWADGLLLVYAITDRRSFNYVRRVKQMLCCDVPLALVGNKGDMVHLRQVSTEEGEILAKDYECWFSEVAAAEQVTQVAEAFHEVCREVMSVRRKNKQSLLDRMLGNKSTGLRAYSRGKSDSALPKE</sequence>